<proteinExistence type="predicted"/>
<evidence type="ECO:0000256" key="1">
    <source>
        <dbReference type="SAM" id="MobiDB-lite"/>
    </source>
</evidence>
<dbReference type="RefSeq" id="WP_125053734.1">
    <property type="nucleotide sequence ID" value="NZ_BHZD01000001.1"/>
</dbReference>
<name>A0A401VZ85_STREY</name>
<accession>A0A401VZ85</accession>
<reference evidence="2 3" key="1">
    <citation type="submission" date="2018-11" db="EMBL/GenBank/DDBJ databases">
        <title>Whole genome sequence of Streptomyces paromomycinus NBRC 15454(T).</title>
        <authorList>
            <person name="Komaki H."/>
            <person name="Tamura T."/>
        </authorList>
    </citation>
    <scope>NUCLEOTIDE SEQUENCE [LARGE SCALE GENOMIC DNA]</scope>
    <source>
        <strain evidence="2 3">NBRC 15454</strain>
    </source>
</reference>
<comment type="caution">
    <text evidence="2">The sequence shown here is derived from an EMBL/GenBank/DDBJ whole genome shotgun (WGS) entry which is preliminary data.</text>
</comment>
<sequence>MTLLPKEAPVGVEKILQDLADVSDEELSQLQELLEERSGPQASARRANTASPCEDTHAELQTYRQRAGTTWSGGRPPQPSPR</sequence>
<gene>
    <name evidence="2" type="ORF">GKJPGBOP_01990</name>
</gene>
<protein>
    <submittedName>
        <fullName evidence="2">Uncharacterized protein</fullName>
    </submittedName>
</protein>
<dbReference type="EMBL" id="BHZD01000001">
    <property type="protein sequence ID" value="GCD42331.1"/>
    <property type="molecule type" value="Genomic_DNA"/>
</dbReference>
<keyword evidence="3" id="KW-1185">Reference proteome</keyword>
<feature type="compositionally biased region" description="Polar residues" evidence="1">
    <location>
        <begin position="62"/>
        <end position="72"/>
    </location>
</feature>
<organism evidence="2 3">
    <name type="scientific">Streptomyces paromomycinus</name>
    <name type="common">Streptomyces rimosus subsp. paromomycinus</name>
    <dbReference type="NCBI Taxonomy" id="92743"/>
    <lineage>
        <taxon>Bacteria</taxon>
        <taxon>Bacillati</taxon>
        <taxon>Actinomycetota</taxon>
        <taxon>Actinomycetes</taxon>
        <taxon>Kitasatosporales</taxon>
        <taxon>Streptomycetaceae</taxon>
        <taxon>Streptomyces</taxon>
    </lineage>
</organism>
<dbReference type="Proteomes" id="UP000286746">
    <property type="component" value="Unassembled WGS sequence"/>
</dbReference>
<evidence type="ECO:0000313" key="3">
    <source>
        <dbReference type="Proteomes" id="UP000286746"/>
    </source>
</evidence>
<dbReference type="AlphaFoldDB" id="A0A401VZ85"/>
<evidence type="ECO:0000313" key="2">
    <source>
        <dbReference type="EMBL" id="GCD42331.1"/>
    </source>
</evidence>
<feature type="region of interest" description="Disordered" evidence="1">
    <location>
        <begin position="34"/>
        <end position="82"/>
    </location>
</feature>